<evidence type="ECO:0000313" key="1">
    <source>
        <dbReference type="EMBL" id="QEE29460.1"/>
    </source>
</evidence>
<gene>
    <name evidence="1" type="ORF">FTW19_16530</name>
</gene>
<sequence>MVPCSWTYANQALRTLKAMPGKTEEWKLLERVPIITSLKADGRDRLVDAESESKFHEAHHQPMNDIRRLREQACLFLVILQETGMRPDEVWCSGRKGWVFPSLRCLALYTFRRNAVVN</sequence>
<dbReference type="AlphaFoldDB" id="A0A5B9EF72"/>
<proteinExistence type="predicted"/>
<protein>
    <recommendedName>
        <fullName evidence="3">Tyr recombinase domain-containing protein</fullName>
    </recommendedName>
</protein>
<reference evidence="1 2" key="1">
    <citation type="submission" date="2019-08" db="EMBL/GenBank/DDBJ databases">
        <title>Complete genome sequence of Terriglobus albidus strain ORNL.</title>
        <authorList>
            <person name="Podar M."/>
        </authorList>
    </citation>
    <scope>NUCLEOTIDE SEQUENCE [LARGE SCALE GENOMIC DNA]</scope>
    <source>
        <strain evidence="1 2">ORNL</strain>
    </source>
</reference>
<evidence type="ECO:0000313" key="2">
    <source>
        <dbReference type="Proteomes" id="UP000321820"/>
    </source>
</evidence>
<keyword evidence="2" id="KW-1185">Reference proteome</keyword>
<dbReference type="EMBL" id="CP042806">
    <property type="protein sequence ID" value="QEE29460.1"/>
    <property type="molecule type" value="Genomic_DNA"/>
</dbReference>
<dbReference type="KEGG" id="talb:FTW19_16530"/>
<dbReference type="RefSeq" id="WP_147648652.1">
    <property type="nucleotide sequence ID" value="NZ_CP042806.1"/>
</dbReference>
<dbReference type="Proteomes" id="UP000321820">
    <property type="component" value="Chromosome"/>
</dbReference>
<accession>A0A5B9EF72</accession>
<evidence type="ECO:0008006" key="3">
    <source>
        <dbReference type="Google" id="ProtNLM"/>
    </source>
</evidence>
<dbReference type="OrthoDB" id="115734at2"/>
<organism evidence="1 2">
    <name type="scientific">Terriglobus albidus</name>
    <dbReference type="NCBI Taxonomy" id="1592106"/>
    <lineage>
        <taxon>Bacteria</taxon>
        <taxon>Pseudomonadati</taxon>
        <taxon>Acidobacteriota</taxon>
        <taxon>Terriglobia</taxon>
        <taxon>Terriglobales</taxon>
        <taxon>Acidobacteriaceae</taxon>
        <taxon>Terriglobus</taxon>
    </lineage>
</organism>
<name>A0A5B9EF72_9BACT</name>